<accession>A0A1I7U6C4</accession>
<dbReference type="Proteomes" id="UP000095282">
    <property type="component" value="Unplaced"/>
</dbReference>
<evidence type="ECO:0000313" key="2">
    <source>
        <dbReference type="Proteomes" id="UP000095282"/>
    </source>
</evidence>
<dbReference type="InterPro" id="IPR011029">
    <property type="entry name" value="DEATH-like_dom_sf"/>
</dbReference>
<dbReference type="SUPFAM" id="SSF47986">
    <property type="entry name" value="DEATH domain"/>
    <property type="match status" value="1"/>
</dbReference>
<name>A0A1I7U6C4_9PELO</name>
<dbReference type="Gene3D" id="1.10.533.10">
    <property type="entry name" value="Death Domain, Fas"/>
    <property type="match status" value="1"/>
</dbReference>
<dbReference type="STRING" id="1561998.A0A1I7U6C4"/>
<evidence type="ECO:0000259" key="1">
    <source>
        <dbReference type="SMART" id="SM00005"/>
    </source>
</evidence>
<evidence type="ECO:0000313" key="3">
    <source>
        <dbReference type="WBParaSite" id="Csp11.Scaffold629.g15306.t1"/>
    </source>
</evidence>
<dbReference type="eggNOG" id="KOG0504">
    <property type="taxonomic scope" value="Eukaryota"/>
</dbReference>
<dbReference type="SMART" id="SM00005">
    <property type="entry name" value="DEATH"/>
    <property type="match status" value="1"/>
</dbReference>
<dbReference type="Pfam" id="PF00531">
    <property type="entry name" value="Death"/>
    <property type="match status" value="1"/>
</dbReference>
<feature type="domain" description="Death" evidence="1">
    <location>
        <begin position="39"/>
        <end position="132"/>
    </location>
</feature>
<dbReference type="AlphaFoldDB" id="A0A1I7U6C4"/>
<organism evidence="2 3">
    <name type="scientific">Caenorhabditis tropicalis</name>
    <dbReference type="NCBI Taxonomy" id="1561998"/>
    <lineage>
        <taxon>Eukaryota</taxon>
        <taxon>Metazoa</taxon>
        <taxon>Ecdysozoa</taxon>
        <taxon>Nematoda</taxon>
        <taxon>Chromadorea</taxon>
        <taxon>Rhabditida</taxon>
        <taxon>Rhabditina</taxon>
        <taxon>Rhabditomorpha</taxon>
        <taxon>Rhabditoidea</taxon>
        <taxon>Rhabditidae</taxon>
        <taxon>Peloderinae</taxon>
        <taxon>Caenorhabditis</taxon>
    </lineage>
</organism>
<dbReference type="GO" id="GO:0007165">
    <property type="term" value="P:signal transduction"/>
    <property type="evidence" value="ECO:0007669"/>
    <property type="project" value="InterPro"/>
</dbReference>
<sequence length="134" mass="15928">MYIADYVIRLSLLFRACDRLREYITQLFSDRRTEWDRNPKLSDSVCNLDYLTRIRVSKIFDDQSKWQRLAQQLDCDHMIELIAICSAGDDSSPTMILLDQFEQLDDSSISRLREAMNRMEEEEGVKLIDSRYVY</sequence>
<keyword evidence="2" id="KW-1185">Reference proteome</keyword>
<dbReference type="WBParaSite" id="Csp11.Scaffold629.g15306.t1">
    <property type="protein sequence ID" value="Csp11.Scaffold629.g15306.t1"/>
    <property type="gene ID" value="Csp11.Scaffold629.g15306"/>
</dbReference>
<dbReference type="InterPro" id="IPR000488">
    <property type="entry name" value="Death_dom"/>
</dbReference>
<protein>
    <submittedName>
        <fullName evidence="3">Death domain-containing protein</fullName>
    </submittedName>
</protein>
<reference evidence="3" key="1">
    <citation type="submission" date="2016-11" db="UniProtKB">
        <authorList>
            <consortium name="WormBaseParasite"/>
        </authorList>
    </citation>
    <scope>IDENTIFICATION</scope>
</reference>
<dbReference type="CDD" id="cd08310">
    <property type="entry name" value="Death_NFkB-like"/>
    <property type="match status" value="1"/>
</dbReference>
<proteinExistence type="predicted"/>